<feature type="region of interest" description="Disordered" evidence="1">
    <location>
        <begin position="154"/>
        <end position="181"/>
    </location>
</feature>
<protein>
    <submittedName>
        <fullName evidence="3">LysM peptidoglycan-binding domain-containing protein</fullName>
    </submittedName>
</protein>
<reference evidence="3 4" key="1">
    <citation type="submission" date="2018-11" db="EMBL/GenBank/DDBJ databases">
        <authorList>
            <person name="Na S.W."/>
            <person name="Baik M."/>
        </authorList>
    </citation>
    <scope>NUCLEOTIDE SEQUENCE [LARGE SCALE GENOMIC DNA]</scope>
    <source>
        <strain evidence="3 4">E39</strain>
    </source>
</reference>
<dbReference type="InterPro" id="IPR018392">
    <property type="entry name" value="LysM"/>
</dbReference>
<feature type="domain" description="LysM" evidence="2">
    <location>
        <begin position="109"/>
        <end position="155"/>
    </location>
</feature>
<organism evidence="3 4">
    <name type="scientific">Pseudoprevotella muciniphila</name>
    <dbReference type="NCBI Taxonomy" id="2133944"/>
    <lineage>
        <taxon>Bacteria</taxon>
        <taxon>Pseudomonadati</taxon>
        <taxon>Bacteroidota</taxon>
        <taxon>Bacteroidia</taxon>
        <taxon>Bacteroidales</taxon>
        <taxon>Prevotellaceae</taxon>
        <taxon>Pseudoprevotella</taxon>
    </lineage>
</organism>
<name>A0A5P8E557_9BACT</name>
<dbReference type="SUPFAM" id="SSF54106">
    <property type="entry name" value="LysM domain"/>
    <property type="match status" value="2"/>
</dbReference>
<evidence type="ECO:0000313" key="3">
    <source>
        <dbReference type="EMBL" id="QFQ12054.1"/>
    </source>
</evidence>
<dbReference type="AlphaFoldDB" id="A0A5P8E557"/>
<dbReference type="PANTHER" id="PTHR33734">
    <property type="entry name" value="LYSM DOMAIN-CONTAINING GPI-ANCHORED PROTEIN 2"/>
    <property type="match status" value="1"/>
</dbReference>
<dbReference type="Proteomes" id="UP000249375">
    <property type="component" value="Chromosome"/>
</dbReference>
<dbReference type="SUPFAM" id="SSF53822">
    <property type="entry name" value="Periplasmic binding protein-like I"/>
    <property type="match status" value="1"/>
</dbReference>
<evidence type="ECO:0000259" key="2">
    <source>
        <dbReference type="PROSITE" id="PS51782"/>
    </source>
</evidence>
<evidence type="ECO:0000256" key="1">
    <source>
        <dbReference type="SAM" id="MobiDB-lite"/>
    </source>
</evidence>
<feature type="domain" description="LysM" evidence="2">
    <location>
        <begin position="50"/>
        <end position="94"/>
    </location>
</feature>
<accession>A0A5P8E557</accession>
<dbReference type="SMART" id="SM00257">
    <property type="entry name" value="LysM"/>
    <property type="match status" value="2"/>
</dbReference>
<dbReference type="PROSITE" id="PS51782">
    <property type="entry name" value="LYSM"/>
    <property type="match status" value="2"/>
</dbReference>
<dbReference type="PANTHER" id="PTHR33734:SF22">
    <property type="entry name" value="MEMBRANE-BOUND LYTIC MUREIN TRANSGLYCOSYLASE D"/>
    <property type="match status" value="1"/>
</dbReference>
<proteinExistence type="predicted"/>
<dbReference type="Pfam" id="PF01476">
    <property type="entry name" value="LysM"/>
    <property type="match status" value="2"/>
</dbReference>
<dbReference type="EMBL" id="CP033459">
    <property type="protein sequence ID" value="QFQ12054.1"/>
    <property type="molecule type" value="Genomic_DNA"/>
</dbReference>
<dbReference type="Gene3D" id="3.10.350.10">
    <property type="entry name" value="LysM domain"/>
    <property type="match status" value="2"/>
</dbReference>
<dbReference type="Gene3D" id="3.40.50.2300">
    <property type="match status" value="1"/>
</dbReference>
<dbReference type="KEGG" id="alq:C7Y71_002900"/>
<dbReference type="CDD" id="cd00118">
    <property type="entry name" value="LysM"/>
    <property type="match status" value="2"/>
</dbReference>
<feature type="compositionally biased region" description="Low complexity" evidence="1">
    <location>
        <begin position="156"/>
        <end position="170"/>
    </location>
</feature>
<keyword evidence="4" id="KW-1185">Reference proteome</keyword>
<dbReference type="GO" id="GO:0008932">
    <property type="term" value="F:lytic endotransglycosylase activity"/>
    <property type="evidence" value="ECO:0007669"/>
    <property type="project" value="TreeGrafter"/>
</dbReference>
<gene>
    <name evidence="3" type="ORF">C7Y71_002900</name>
</gene>
<evidence type="ECO:0000313" key="4">
    <source>
        <dbReference type="Proteomes" id="UP000249375"/>
    </source>
</evidence>
<sequence length="528" mass="58924">MVFPIVFLNFANGKVKGNIMKNVRTLLGSCLVILFLAVGIVPVLAQSGVIQYRVQEHETLYGISRQHGTTIEKIISVNPGLQPENLKAGQTIKIPTEARNSTQVAKEGGQHEVMEGETIWGISHKYGLTISELISANPEMNNSDYVLRAGSTLNIPSRNKSSARPSASSKPEQKAVASSQGKSKEIKIAIVMPMSGDKPEVGRCAEFYRGLLMAAETMKQRGKTITIYPYEESSDGDVLSILGQIEKNGVDIIYGPLYPSHFATMGVFTNRTGIKAIVPFSSKVESVNSCRNMYIVNTPAKVQNTNACTLFKKHFPGSHVVFLRTSQTQDDFVAAMKSNLRQDQYSELPMGFSNNDILSIASGKRELVLIPTDKSEGTLKETLTRLERLRSEMPKIKTVLFGYPEWEKFQETYVHRLCAADAYVFASFYYNPYDASTTSKMEAYKKRYGAPMLNFYPRYGLLGYDVGLQTMSNYFNYGKSFTTQVSSEAYLQSLLKFQSANKDGGYVNGNVWFMHFRTDNTIERISSR</sequence>
<dbReference type="InterPro" id="IPR036779">
    <property type="entry name" value="LysM_dom_sf"/>
</dbReference>
<dbReference type="InterPro" id="IPR028082">
    <property type="entry name" value="Peripla_BP_I"/>
</dbReference>